<organism evidence="5 6">
    <name type="scientific">Pseudoduganella dura</name>
    <dbReference type="NCBI Taxonomy" id="321982"/>
    <lineage>
        <taxon>Bacteria</taxon>
        <taxon>Pseudomonadati</taxon>
        <taxon>Pseudomonadota</taxon>
        <taxon>Betaproteobacteria</taxon>
        <taxon>Burkholderiales</taxon>
        <taxon>Oxalobacteraceae</taxon>
        <taxon>Telluria group</taxon>
        <taxon>Pseudoduganella</taxon>
    </lineage>
</organism>
<dbReference type="Pfam" id="PF02311">
    <property type="entry name" value="AraC_binding"/>
    <property type="match status" value="1"/>
</dbReference>
<dbReference type="GO" id="GO:0003700">
    <property type="term" value="F:DNA-binding transcription factor activity"/>
    <property type="evidence" value="ECO:0007669"/>
    <property type="project" value="InterPro"/>
</dbReference>
<keyword evidence="6" id="KW-1185">Reference proteome</keyword>
<keyword evidence="2" id="KW-0238">DNA-binding</keyword>
<dbReference type="SUPFAM" id="SSF46689">
    <property type="entry name" value="Homeodomain-like"/>
    <property type="match status" value="2"/>
</dbReference>
<evidence type="ECO:0000256" key="2">
    <source>
        <dbReference type="ARBA" id="ARBA00023125"/>
    </source>
</evidence>
<dbReference type="GO" id="GO:0043565">
    <property type="term" value="F:sequence-specific DNA binding"/>
    <property type="evidence" value="ECO:0007669"/>
    <property type="project" value="InterPro"/>
</dbReference>
<dbReference type="InterPro" id="IPR003313">
    <property type="entry name" value="AraC-bd"/>
</dbReference>
<evidence type="ECO:0000256" key="1">
    <source>
        <dbReference type="ARBA" id="ARBA00023015"/>
    </source>
</evidence>
<dbReference type="Pfam" id="PF12833">
    <property type="entry name" value="HTH_18"/>
    <property type="match status" value="1"/>
</dbReference>
<evidence type="ECO:0000313" key="6">
    <source>
        <dbReference type="Proteomes" id="UP000431684"/>
    </source>
</evidence>
<gene>
    <name evidence="5" type="ORF">GJV26_26155</name>
</gene>
<dbReference type="OrthoDB" id="9809338at2"/>
<dbReference type="RefSeq" id="WP_155711544.1">
    <property type="nucleotide sequence ID" value="NZ_BMWU01000015.1"/>
</dbReference>
<keyword evidence="3" id="KW-0804">Transcription</keyword>
<dbReference type="Gene3D" id="1.10.10.60">
    <property type="entry name" value="Homeodomain-like"/>
    <property type="match status" value="2"/>
</dbReference>
<proteinExistence type="predicted"/>
<dbReference type="AlphaFoldDB" id="A0A6I3XK46"/>
<accession>A0A6I3XK46</accession>
<reference evidence="5 6" key="1">
    <citation type="submission" date="2019-11" db="EMBL/GenBank/DDBJ databases">
        <title>Draft Genome Sequences of Six Type Strains of the Genus Massilia.</title>
        <authorList>
            <person name="Miess H."/>
            <person name="Frediansyah A."/>
            <person name="Goeker M."/>
            <person name="Gross H."/>
        </authorList>
    </citation>
    <scope>NUCLEOTIDE SEQUENCE [LARGE SCALE GENOMIC DNA]</scope>
    <source>
        <strain evidence="5 6">DSM 17513</strain>
    </source>
</reference>
<name>A0A6I3XK46_9BURK</name>
<keyword evidence="1" id="KW-0805">Transcription regulation</keyword>
<comment type="caution">
    <text evidence="5">The sequence shown here is derived from an EMBL/GenBank/DDBJ whole genome shotgun (WGS) entry which is preliminary data.</text>
</comment>
<dbReference type="SMART" id="SM00342">
    <property type="entry name" value="HTH_ARAC"/>
    <property type="match status" value="1"/>
</dbReference>
<dbReference type="PANTHER" id="PTHR46796:SF2">
    <property type="entry name" value="TRANSCRIPTIONAL REGULATORY PROTEIN"/>
    <property type="match status" value="1"/>
</dbReference>
<dbReference type="SUPFAM" id="SSF51215">
    <property type="entry name" value="Regulatory protein AraC"/>
    <property type="match status" value="1"/>
</dbReference>
<dbReference type="InterPro" id="IPR037923">
    <property type="entry name" value="HTH-like"/>
</dbReference>
<dbReference type="PROSITE" id="PS01124">
    <property type="entry name" value="HTH_ARAC_FAMILY_2"/>
    <property type="match status" value="1"/>
</dbReference>
<sequence>MSTPTFWRDDALPFLEARAIDDGRDICYVKHSHETFSIGPVTGGESVYQNGRAHERVRAGTVVLMNPGDVHACNPLGDEPWSYRMFHVDSRWLAGLQGDPEHGGGTPFQPYSAIASVSAGLYARLEGLYALCVDPAAGALEKQGSALDFFAYMHDTLQPASAVRQRPDHRVSRAAEYLRDNRTGAPTLGDICAAAELSPSYLIRAFKARYGMTPHAYLVDCRIQYCRERLRRGHAIADVALAAGFADQAHLQRAFKRHVAATPGQYRKRA</sequence>
<feature type="domain" description="HTH araC/xylS-type" evidence="4">
    <location>
        <begin position="172"/>
        <end position="269"/>
    </location>
</feature>
<dbReference type="InterPro" id="IPR050204">
    <property type="entry name" value="AraC_XylS_family_regulators"/>
</dbReference>
<evidence type="ECO:0000259" key="4">
    <source>
        <dbReference type="PROSITE" id="PS01124"/>
    </source>
</evidence>
<dbReference type="Proteomes" id="UP000431684">
    <property type="component" value="Unassembled WGS sequence"/>
</dbReference>
<protein>
    <submittedName>
        <fullName evidence="5">Helix-turn-helix domain-containing protein</fullName>
    </submittedName>
</protein>
<evidence type="ECO:0000313" key="5">
    <source>
        <dbReference type="EMBL" id="MUI15916.1"/>
    </source>
</evidence>
<dbReference type="EMBL" id="WNWM01000002">
    <property type="protein sequence ID" value="MUI15916.1"/>
    <property type="molecule type" value="Genomic_DNA"/>
</dbReference>
<dbReference type="PANTHER" id="PTHR46796">
    <property type="entry name" value="HTH-TYPE TRANSCRIPTIONAL ACTIVATOR RHAS-RELATED"/>
    <property type="match status" value="1"/>
</dbReference>
<evidence type="ECO:0000256" key="3">
    <source>
        <dbReference type="ARBA" id="ARBA00023163"/>
    </source>
</evidence>
<dbReference type="InterPro" id="IPR018060">
    <property type="entry name" value="HTH_AraC"/>
</dbReference>
<dbReference type="InterPro" id="IPR009057">
    <property type="entry name" value="Homeodomain-like_sf"/>
</dbReference>